<feature type="transmembrane region" description="Helical" evidence="1">
    <location>
        <begin position="6"/>
        <end position="22"/>
    </location>
</feature>
<evidence type="ECO:0000313" key="2">
    <source>
        <dbReference type="EMBL" id="MBS4539332.1"/>
    </source>
</evidence>
<feature type="transmembrane region" description="Helical" evidence="1">
    <location>
        <begin position="29"/>
        <end position="49"/>
    </location>
</feature>
<keyword evidence="1" id="KW-0472">Membrane</keyword>
<dbReference type="RefSeq" id="WP_203367257.1">
    <property type="nucleotide sequence ID" value="NZ_WSFT01000048.1"/>
</dbReference>
<evidence type="ECO:0000313" key="3">
    <source>
        <dbReference type="Proteomes" id="UP000724672"/>
    </source>
</evidence>
<organism evidence="2 3">
    <name type="scientific">Anaeromonas frigoriresistens</name>
    <dbReference type="NCBI Taxonomy" id="2683708"/>
    <lineage>
        <taxon>Bacteria</taxon>
        <taxon>Bacillati</taxon>
        <taxon>Bacillota</taxon>
        <taxon>Tissierellia</taxon>
        <taxon>Tissierellales</taxon>
        <taxon>Thermohalobacteraceae</taxon>
        <taxon>Anaeromonas</taxon>
    </lineage>
</organism>
<sequence>MILGLIVIFLILIIIDIPYILKKKSANRILIVYSLLMIVGFTMSLLQIIDKIPKSPVVLIEKIVTAIIY</sequence>
<keyword evidence="1" id="KW-0812">Transmembrane</keyword>
<reference evidence="2" key="1">
    <citation type="submission" date="2019-12" db="EMBL/GenBank/DDBJ databases">
        <title>Clostridiaceae gen. nov. sp. nov., isolated from sediment in Xinjiang, China.</title>
        <authorList>
            <person name="Zhang R."/>
        </authorList>
    </citation>
    <scope>NUCLEOTIDE SEQUENCE</scope>
    <source>
        <strain evidence="2">D2Q-11</strain>
    </source>
</reference>
<dbReference type="AlphaFoldDB" id="A0A942Z823"/>
<keyword evidence="3" id="KW-1185">Reference proteome</keyword>
<proteinExistence type="predicted"/>
<gene>
    <name evidence="2" type="ORF">GOQ27_12725</name>
</gene>
<protein>
    <submittedName>
        <fullName evidence="2">Uncharacterized protein</fullName>
    </submittedName>
</protein>
<evidence type="ECO:0000256" key="1">
    <source>
        <dbReference type="SAM" id="Phobius"/>
    </source>
</evidence>
<name>A0A942Z823_9FIRM</name>
<keyword evidence="1" id="KW-1133">Transmembrane helix</keyword>
<accession>A0A942Z823</accession>
<dbReference type="Proteomes" id="UP000724672">
    <property type="component" value="Unassembled WGS sequence"/>
</dbReference>
<dbReference type="EMBL" id="WSFT01000048">
    <property type="protein sequence ID" value="MBS4539332.1"/>
    <property type="molecule type" value="Genomic_DNA"/>
</dbReference>
<comment type="caution">
    <text evidence="2">The sequence shown here is derived from an EMBL/GenBank/DDBJ whole genome shotgun (WGS) entry which is preliminary data.</text>
</comment>